<keyword evidence="4" id="KW-1185">Reference proteome</keyword>
<keyword evidence="2" id="KW-1133">Transmembrane helix</keyword>
<gene>
    <name evidence="3" type="ORF">OJF2_68870</name>
</gene>
<reference evidence="3 4" key="1">
    <citation type="submission" date="2019-08" db="EMBL/GenBank/DDBJ databases">
        <title>Deep-cultivation of Planctomycetes and their phenomic and genomic characterization uncovers novel biology.</title>
        <authorList>
            <person name="Wiegand S."/>
            <person name="Jogler M."/>
            <person name="Boedeker C."/>
            <person name="Pinto D."/>
            <person name="Vollmers J."/>
            <person name="Rivas-Marin E."/>
            <person name="Kohn T."/>
            <person name="Peeters S.H."/>
            <person name="Heuer A."/>
            <person name="Rast P."/>
            <person name="Oberbeckmann S."/>
            <person name="Bunk B."/>
            <person name="Jeske O."/>
            <person name="Meyerdierks A."/>
            <person name="Storesund J.E."/>
            <person name="Kallscheuer N."/>
            <person name="Luecker S."/>
            <person name="Lage O.M."/>
            <person name="Pohl T."/>
            <person name="Merkel B.J."/>
            <person name="Hornburger P."/>
            <person name="Mueller R.-W."/>
            <person name="Bruemmer F."/>
            <person name="Labrenz M."/>
            <person name="Spormann A.M."/>
            <person name="Op den Camp H."/>
            <person name="Overmann J."/>
            <person name="Amann R."/>
            <person name="Jetten M.S.M."/>
            <person name="Mascher T."/>
            <person name="Medema M.H."/>
            <person name="Devos D.P."/>
            <person name="Kaster A.-K."/>
            <person name="Ovreas L."/>
            <person name="Rohde M."/>
            <person name="Galperin M.Y."/>
            <person name="Jogler C."/>
        </authorList>
    </citation>
    <scope>NUCLEOTIDE SEQUENCE [LARGE SCALE GENOMIC DNA]</scope>
    <source>
        <strain evidence="3 4">OJF2</strain>
    </source>
</reference>
<organism evidence="3 4">
    <name type="scientific">Aquisphaera giovannonii</name>
    <dbReference type="NCBI Taxonomy" id="406548"/>
    <lineage>
        <taxon>Bacteria</taxon>
        <taxon>Pseudomonadati</taxon>
        <taxon>Planctomycetota</taxon>
        <taxon>Planctomycetia</taxon>
        <taxon>Isosphaerales</taxon>
        <taxon>Isosphaeraceae</taxon>
        <taxon>Aquisphaera</taxon>
    </lineage>
</organism>
<evidence type="ECO:0000256" key="1">
    <source>
        <dbReference type="SAM" id="MobiDB-lite"/>
    </source>
</evidence>
<evidence type="ECO:0000313" key="3">
    <source>
        <dbReference type="EMBL" id="QEH38289.1"/>
    </source>
</evidence>
<accession>A0A5B9WDH5</accession>
<feature type="region of interest" description="Disordered" evidence="1">
    <location>
        <begin position="1090"/>
        <end position="1186"/>
    </location>
</feature>
<dbReference type="Proteomes" id="UP000324233">
    <property type="component" value="Chromosome"/>
</dbReference>
<name>A0A5B9WDH5_9BACT</name>
<dbReference type="KEGG" id="agv:OJF2_68870"/>
<evidence type="ECO:0000256" key="2">
    <source>
        <dbReference type="SAM" id="Phobius"/>
    </source>
</evidence>
<feature type="compositionally biased region" description="Basic and acidic residues" evidence="1">
    <location>
        <begin position="194"/>
        <end position="210"/>
    </location>
</feature>
<feature type="compositionally biased region" description="Basic residues" evidence="1">
    <location>
        <begin position="1168"/>
        <end position="1186"/>
    </location>
</feature>
<dbReference type="AlphaFoldDB" id="A0A5B9WDH5"/>
<feature type="region of interest" description="Disordered" evidence="1">
    <location>
        <begin position="194"/>
        <end position="224"/>
    </location>
</feature>
<proteinExistence type="predicted"/>
<protein>
    <submittedName>
        <fullName evidence="3">Uncharacterized protein</fullName>
    </submittedName>
</protein>
<dbReference type="OrthoDB" id="244263at2"/>
<dbReference type="RefSeq" id="WP_148597746.1">
    <property type="nucleotide sequence ID" value="NZ_CP042997.1"/>
</dbReference>
<keyword evidence="2" id="KW-0472">Membrane</keyword>
<keyword evidence="2" id="KW-0812">Transmembrane</keyword>
<sequence length="1186" mass="126260">MTSSSEATRPRRRWPRWLAIGAAVAVAGLALLVLAIPWIVGMPWMQRRLAAAGSRYLAPGAVDFDRLRVSWFGRTEIENLALIDPQGDRVVVAPRALVDWSLKEILVTQPKVLTLTLDHAAVDVERSESGAIDLLDTLRPILSDEPVRDILVRVRDGSLRFRDAHLSEPFHADRADIDLDLNAAPRPIAWRLDLEQDRDSGGPGKLDIRGRAGRAPEAGGGPGDIELAVRADRWPWVVSRPDLRAGGELDGTIDVAHGQGRTAASADVRLLGVRAGGSRLSGDELSLDAVGLVGKVSREGPTWTAEAIDLSLPFAKAHATGSYPPAGDRGGRVEASLDLPGLARQLPHTLRLREGLKIEKGSVALLADVQGDPAGPGQAISADIRLADLAARRGEQLLTFPDPATFLAKLRRASGSFSLDQLDVKTPFLTATGKGDPDRGIDVAATVDLDAADGRLRNWVDMGKVAVGGKGSFDGHYKRTGDRFEAHADSAFEGLKITGLPVLETFQRDRETASLKATGGASPSGLPLTLHDFAFTGKGDGEELTATATLDRAANVLAGEVRGKVQVVIAGKKQVAEGTVRGRWGESEITADPIVAALSPVVGPGGQFLPADPKTWSGAGRYDAARDELLIEEKAPTPGAPSTAFAVSPTRVRVSGLKSRDAAAVDAQLAGDLSRLGLDGWGQGRLAGRLEGLIQGRQDASGWDLGARVQVRELATLDGQGGRQLLADEVSAGLRGKVLGKLESVDLAEIGLITPYGRIQGGGTVADLKSEPKLDLKGTLSPDWTVLSDLLARKVEPNASMSGSDRAWSVSGTLPRAPGGKLPEALRGEVGLNLEHLDVFGMKLGRAPIVVRAEGGKVRIDPIDSTLNSGTLHLEPEVVADDKGGTWLHMGPASRLMDAVVNDEVSHRVLSYAAPVLDQATRVQGRVSLALGDAYFPISAGEKAEPRVDGDVLFDNVEFMPGPLADQLLGVFRQERRPLLVLRDPVSVRVVGRTVYQEGLVIPLGNVAAIGIDGSMDFDQNLKLVASFAVAPPQREIPVLSKLLEETQIQVPITGTLKKPRIDGDAVAERFKNMGLNMLDNLLGPGASGLGRLFQRRPGDDRPRDFFPPFRPPTGDEPGAGETGRTPAPPRPGGDARRGDDADEGVAKGANGPDGPTPMQLRREERKARRLERKADRRMRRGLPPE</sequence>
<feature type="transmembrane region" description="Helical" evidence="2">
    <location>
        <begin position="17"/>
        <end position="40"/>
    </location>
</feature>
<evidence type="ECO:0000313" key="4">
    <source>
        <dbReference type="Proteomes" id="UP000324233"/>
    </source>
</evidence>
<dbReference type="EMBL" id="CP042997">
    <property type="protein sequence ID" value="QEH38289.1"/>
    <property type="molecule type" value="Genomic_DNA"/>
</dbReference>